<comment type="caution">
    <text evidence="2">The sequence shown here is derived from an EMBL/GenBank/DDBJ whole genome shotgun (WGS) entry which is preliminary data.</text>
</comment>
<sequence>MIFTTKFSSGSKKSLDSTKAVEASGAIEHSRFETSKQTKPEQATMFDNSSCFSTLRKHSPRSPIRSEVLGTGPANTCTQNQSYRSSDSKLKEVSKSKGHRLSGLLEKAKAKAASKKAAFKARAKALFGKSSSQIKLVPPVEFSNSIYKVKAQFSSVSDVSENSVSSPSTDPTFYGLTSPAKFVPKSNSGHKHKTRTGSIGRGVCKSVGLFGSKSRVADDTWILKVGALSKKVTAREAQSNTETLAQDQKKNNFDPPKVKPGIISSLFQKKVEPVEPWESLAPSIEQIKMRIRQRRAHKEKILQLIKEGKITEGNDFKPMTQRQKDELFESVFKRPLRPKKYQQKPFNFEEWDARRIQNQYEREKNSTGKRFIPTDPVYVQDRSDYVPGVPEYVPDMLMYERFGDMGVQEEFQF</sequence>
<feature type="region of interest" description="Disordered" evidence="1">
    <location>
        <begin position="1"/>
        <end position="100"/>
    </location>
</feature>
<gene>
    <name evidence="2" type="ORF">IPOD504_LOCUS17675</name>
</gene>
<evidence type="ECO:0000256" key="1">
    <source>
        <dbReference type="SAM" id="MobiDB-lite"/>
    </source>
</evidence>
<feature type="compositionally biased region" description="Basic and acidic residues" evidence="1">
    <location>
        <begin position="28"/>
        <end position="39"/>
    </location>
</feature>
<keyword evidence="3" id="KW-1185">Reference proteome</keyword>
<evidence type="ECO:0000313" key="3">
    <source>
        <dbReference type="Proteomes" id="UP000837857"/>
    </source>
</evidence>
<accession>A0ABN8JA43</accession>
<dbReference type="Proteomes" id="UP000837857">
    <property type="component" value="Unassembled WGS sequence"/>
</dbReference>
<feature type="compositionally biased region" description="Polar residues" evidence="1">
    <location>
        <begin position="73"/>
        <end position="85"/>
    </location>
</feature>
<reference evidence="2" key="1">
    <citation type="submission" date="2022-03" db="EMBL/GenBank/DDBJ databases">
        <authorList>
            <person name="Martin H S."/>
        </authorList>
    </citation>
    <scope>NUCLEOTIDE SEQUENCE [LARGE SCALE GENOMIC DNA]</scope>
</reference>
<feature type="compositionally biased region" description="Low complexity" evidence="1">
    <location>
        <begin position="1"/>
        <end position="12"/>
    </location>
</feature>
<feature type="compositionally biased region" description="Basic and acidic residues" evidence="1">
    <location>
        <begin position="86"/>
        <end position="95"/>
    </location>
</feature>
<feature type="non-terminal residue" evidence="2">
    <location>
        <position position="413"/>
    </location>
</feature>
<feature type="region of interest" description="Disordered" evidence="1">
    <location>
        <begin position="235"/>
        <end position="257"/>
    </location>
</feature>
<proteinExistence type="predicted"/>
<name>A0ABN8JA43_9NEOP</name>
<feature type="compositionally biased region" description="Polar residues" evidence="1">
    <location>
        <begin position="236"/>
        <end position="246"/>
    </location>
</feature>
<feature type="compositionally biased region" description="Polar residues" evidence="1">
    <location>
        <begin position="40"/>
        <end position="53"/>
    </location>
</feature>
<dbReference type="EMBL" id="CAKOGK010000014">
    <property type="protein sequence ID" value="CAH2078963.1"/>
    <property type="molecule type" value="Genomic_DNA"/>
</dbReference>
<protein>
    <submittedName>
        <fullName evidence="2">Uncharacterized protein</fullName>
    </submittedName>
</protein>
<evidence type="ECO:0000313" key="2">
    <source>
        <dbReference type="EMBL" id="CAH2078963.1"/>
    </source>
</evidence>
<organism evidence="2 3">
    <name type="scientific">Iphiclides podalirius</name>
    <name type="common">scarce swallowtail</name>
    <dbReference type="NCBI Taxonomy" id="110791"/>
    <lineage>
        <taxon>Eukaryota</taxon>
        <taxon>Metazoa</taxon>
        <taxon>Ecdysozoa</taxon>
        <taxon>Arthropoda</taxon>
        <taxon>Hexapoda</taxon>
        <taxon>Insecta</taxon>
        <taxon>Pterygota</taxon>
        <taxon>Neoptera</taxon>
        <taxon>Endopterygota</taxon>
        <taxon>Lepidoptera</taxon>
        <taxon>Glossata</taxon>
        <taxon>Ditrysia</taxon>
        <taxon>Papilionoidea</taxon>
        <taxon>Papilionidae</taxon>
        <taxon>Papilioninae</taxon>
        <taxon>Iphiclides</taxon>
    </lineage>
</organism>